<dbReference type="Proteomes" id="UP001060215">
    <property type="component" value="Chromosome 7"/>
</dbReference>
<proteinExistence type="predicted"/>
<dbReference type="EMBL" id="CM045764">
    <property type="protein sequence ID" value="KAI8005930.1"/>
    <property type="molecule type" value="Genomic_DNA"/>
</dbReference>
<protein>
    <submittedName>
        <fullName evidence="1">Uncharacterized protein</fullName>
    </submittedName>
</protein>
<accession>A0ACC0GYM8</accession>
<reference evidence="1 2" key="1">
    <citation type="journal article" date="2022" name="Plant J.">
        <title>Chromosome-level genome of Camellia lanceoleosa provides a valuable resource for understanding genome evolution and self-incompatibility.</title>
        <authorList>
            <person name="Gong W."/>
            <person name="Xiao S."/>
            <person name="Wang L."/>
            <person name="Liao Z."/>
            <person name="Chang Y."/>
            <person name="Mo W."/>
            <person name="Hu G."/>
            <person name="Li W."/>
            <person name="Zhao G."/>
            <person name="Zhu H."/>
            <person name="Hu X."/>
            <person name="Ji K."/>
            <person name="Xiang X."/>
            <person name="Song Q."/>
            <person name="Yuan D."/>
            <person name="Jin S."/>
            <person name="Zhang L."/>
        </authorList>
    </citation>
    <scope>NUCLEOTIDE SEQUENCE [LARGE SCALE GENOMIC DNA]</scope>
    <source>
        <strain evidence="1">SQ_2022a</strain>
    </source>
</reference>
<evidence type="ECO:0000313" key="1">
    <source>
        <dbReference type="EMBL" id="KAI8005930.1"/>
    </source>
</evidence>
<sequence length="117" mass="12621">MANHVIFLAVFLLVSSSGSAMAESWDDPKCADVAWYFLPCMNFLQGLEPNPSPGCCDQLDKINEIAEHNHNGKYEVCQCIQDLIADTGAILASRGDALSSKCGVRPDFHIGGDCSVD</sequence>
<comment type="caution">
    <text evidence="1">The sequence shown here is derived from an EMBL/GenBank/DDBJ whole genome shotgun (WGS) entry which is preliminary data.</text>
</comment>
<organism evidence="1 2">
    <name type="scientific">Camellia lanceoleosa</name>
    <dbReference type="NCBI Taxonomy" id="1840588"/>
    <lineage>
        <taxon>Eukaryota</taxon>
        <taxon>Viridiplantae</taxon>
        <taxon>Streptophyta</taxon>
        <taxon>Embryophyta</taxon>
        <taxon>Tracheophyta</taxon>
        <taxon>Spermatophyta</taxon>
        <taxon>Magnoliopsida</taxon>
        <taxon>eudicotyledons</taxon>
        <taxon>Gunneridae</taxon>
        <taxon>Pentapetalae</taxon>
        <taxon>asterids</taxon>
        <taxon>Ericales</taxon>
        <taxon>Theaceae</taxon>
        <taxon>Camellia</taxon>
    </lineage>
</organism>
<name>A0ACC0GYM8_9ERIC</name>
<evidence type="ECO:0000313" key="2">
    <source>
        <dbReference type="Proteomes" id="UP001060215"/>
    </source>
</evidence>
<gene>
    <name evidence="1" type="ORF">LOK49_LG07G02135</name>
</gene>
<keyword evidence="2" id="KW-1185">Reference proteome</keyword>